<keyword evidence="9" id="KW-0574">Periplasm</keyword>
<comment type="catalytic activity">
    <reaction evidence="13">
        <text>L-cysteinyl-[SoxY protein] + thiosulfate + 2 Fe(III)-[cytochrome c] = S-sulfosulfanyl-L-cysteinyl-[SoxY protein] + 2 Fe(II)-[cytochrome c] + 2 H(+)</text>
        <dbReference type="Rhea" id="RHEA:56720"/>
        <dbReference type="Rhea" id="RHEA-COMP:10350"/>
        <dbReference type="Rhea" id="RHEA-COMP:14328"/>
        <dbReference type="Rhea" id="RHEA-COMP:14399"/>
        <dbReference type="Rhea" id="RHEA-COMP:14691"/>
        <dbReference type="ChEBI" id="CHEBI:15378"/>
        <dbReference type="ChEBI" id="CHEBI:29033"/>
        <dbReference type="ChEBI" id="CHEBI:29034"/>
        <dbReference type="ChEBI" id="CHEBI:29950"/>
        <dbReference type="ChEBI" id="CHEBI:33542"/>
        <dbReference type="ChEBI" id="CHEBI:139321"/>
        <dbReference type="EC" id="2.8.5.2"/>
    </reaction>
</comment>
<dbReference type="AlphaFoldDB" id="A0A1W1D8N0"/>
<keyword evidence="6" id="KW-0808">Transferase</keyword>
<keyword evidence="4" id="KW-0813">Transport</keyword>
<comment type="similarity">
    <text evidence="12">Belongs to the SoxA family.</text>
</comment>
<evidence type="ECO:0000256" key="4">
    <source>
        <dbReference type="ARBA" id="ARBA00022448"/>
    </source>
</evidence>
<dbReference type="PIRSF" id="PIRSF038455">
    <property type="entry name" value="SoxA"/>
    <property type="match status" value="1"/>
</dbReference>
<dbReference type="SUPFAM" id="SSF46626">
    <property type="entry name" value="Cytochrome c"/>
    <property type="match status" value="1"/>
</dbReference>
<evidence type="ECO:0000256" key="3">
    <source>
        <dbReference type="ARBA" id="ARBA00019364"/>
    </source>
</evidence>
<evidence type="ECO:0000259" key="15">
    <source>
        <dbReference type="Pfam" id="PF21342"/>
    </source>
</evidence>
<keyword evidence="8" id="KW-0732">Signal</keyword>
<dbReference type="GO" id="GO:0016669">
    <property type="term" value="F:oxidoreductase activity, acting on a sulfur group of donors, cytochrome as acceptor"/>
    <property type="evidence" value="ECO:0007669"/>
    <property type="project" value="InterPro"/>
</dbReference>
<evidence type="ECO:0000256" key="10">
    <source>
        <dbReference type="ARBA" id="ARBA00022982"/>
    </source>
</evidence>
<protein>
    <recommendedName>
        <fullName evidence="3">L-cysteine S-thiosulfotransferase subunit SoxA</fullName>
        <ecNumber evidence="2">2.8.5.2</ecNumber>
    </recommendedName>
</protein>
<dbReference type="GO" id="GO:0046872">
    <property type="term" value="F:metal ion binding"/>
    <property type="evidence" value="ECO:0007669"/>
    <property type="project" value="UniProtKB-KW"/>
</dbReference>
<keyword evidence="7" id="KW-0479">Metal-binding</keyword>
<dbReference type="InterPro" id="IPR009056">
    <property type="entry name" value="Cyt_c-like_dom"/>
</dbReference>
<keyword evidence="5" id="KW-0349">Heme</keyword>
<dbReference type="GO" id="GO:0042597">
    <property type="term" value="C:periplasmic space"/>
    <property type="evidence" value="ECO:0007669"/>
    <property type="project" value="UniProtKB-SubCell"/>
</dbReference>
<evidence type="ECO:0000256" key="9">
    <source>
        <dbReference type="ARBA" id="ARBA00022764"/>
    </source>
</evidence>
<dbReference type="GO" id="GO:0020037">
    <property type="term" value="F:heme binding"/>
    <property type="evidence" value="ECO:0007669"/>
    <property type="project" value="InterPro"/>
</dbReference>
<feature type="domain" description="Cytochrome c" evidence="15">
    <location>
        <begin position="99"/>
        <end position="156"/>
    </location>
</feature>
<dbReference type="InterPro" id="IPR036909">
    <property type="entry name" value="Cyt_c-like_dom_sf"/>
</dbReference>
<keyword evidence="10" id="KW-0249">Electron transport</keyword>
<dbReference type="Gene3D" id="1.10.760.10">
    <property type="entry name" value="Cytochrome c-like domain"/>
    <property type="match status" value="2"/>
</dbReference>
<evidence type="ECO:0000256" key="7">
    <source>
        <dbReference type="ARBA" id="ARBA00022723"/>
    </source>
</evidence>
<evidence type="ECO:0000256" key="12">
    <source>
        <dbReference type="ARBA" id="ARBA00025746"/>
    </source>
</evidence>
<dbReference type="Pfam" id="PF21342">
    <property type="entry name" value="SoxA-TsdA_cyt-c"/>
    <property type="match status" value="1"/>
</dbReference>
<proteinExistence type="inferred from homology"/>
<evidence type="ECO:0000256" key="8">
    <source>
        <dbReference type="ARBA" id="ARBA00022729"/>
    </source>
</evidence>
<accession>A0A1W1D8N0</accession>
<evidence type="ECO:0000256" key="5">
    <source>
        <dbReference type="ARBA" id="ARBA00022617"/>
    </source>
</evidence>
<dbReference type="GO" id="GO:0016740">
    <property type="term" value="F:transferase activity"/>
    <property type="evidence" value="ECO:0007669"/>
    <property type="project" value="UniProtKB-KW"/>
</dbReference>
<evidence type="ECO:0000256" key="2">
    <source>
        <dbReference type="ARBA" id="ARBA00012408"/>
    </source>
</evidence>
<keyword evidence="11" id="KW-0408">Iron</keyword>
<dbReference type="NCBIfam" id="TIGR04484">
    <property type="entry name" value="thiosulf_SoxA"/>
    <property type="match status" value="1"/>
</dbReference>
<comment type="catalytic activity">
    <reaction evidence="14">
        <text>S-sulfanyl-L-cysteinyl-[SoxY protein] + thiosulfate + 2 Fe(III)-[cytochrome c] = S-(2-sulfodisulfanyl)-L-cysteinyl-[SoxY protein] + 2 Fe(II)-[cytochrome c] + 2 H(+)</text>
        <dbReference type="Rhea" id="RHEA:51224"/>
        <dbReference type="Rhea" id="RHEA-COMP:10350"/>
        <dbReference type="Rhea" id="RHEA-COMP:14399"/>
        <dbReference type="Rhea" id="RHEA-COMP:14689"/>
        <dbReference type="Rhea" id="RHEA-COMP:14690"/>
        <dbReference type="ChEBI" id="CHEBI:15378"/>
        <dbReference type="ChEBI" id="CHEBI:29033"/>
        <dbReference type="ChEBI" id="CHEBI:29034"/>
        <dbReference type="ChEBI" id="CHEBI:33542"/>
        <dbReference type="ChEBI" id="CHEBI:61963"/>
        <dbReference type="ChEBI" id="CHEBI:140664"/>
        <dbReference type="EC" id="2.8.5.2"/>
    </reaction>
</comment>
<dbReference type="InterPro" id="IPR025710">
    <property type="entry name" value="SoxA"/>
</dbReference>
<evidence type="ECO:0000256" key="6">
    <source>
        <dbReference type="ARBA" id="ARBA00022679"/>
    </source>
</evidence>
<evidence type="ECO:0000256" key="1">
    <source>
        <dbReference type="ARBA" id="ARBA00004418"/>
    </source>
</evidence>
<organism evidence="16">
    <name type="scientific">hydrothermal vent metagenome</name>
    <dbReference type="NCBI Taxonomy" id="652676"/>
    <lineage>
        <taxon>unclassified sequences</taxon>
        <taxon>metagenomes</taxon>
        <taxon>ecological metagenomes</taxon>
    </lineage>
</organism>
<evidence type="ECO:0000313" key="16">
    <source>
        <dbReference type="EMBL" id="SFV76786.1"/>
    </source>
</evidence>
<evidence type="ECO:0000256" key="11">
    <source>
        <dbReference type="ARBA" id="ARBA00023004"/>
    </source>
</evidence>
<dbReference type="EC" id="2.8.5.2" evidence="2"/>
<dbReference type="EMBL" id="FPHR01000006">
    <property type="protein sequence ID" value="SFV76786.1"/>
    <property type="molecule type" value="Genomic_DNA"/>
</dbReference>
<dbReference type="GO" id="GO:0070069">
    <property type="term" value="C:cytochrome complex"/>
    <property type="evidence" value="ECO:0007669"/>
    <property type="project" value="InterPro"/>
</dbReference>
<reference evidence="16" key="1">
    <citation type="submission" date="2016-10" db="EMBL/GenBank/DDBJ databases">
        <authorList>
            <person name="de Groot N.N."/>
        </authorList>
    </citation>
    <scope>NUCLEOTIDE SEQUENCE</scope>
</reference>
<comment type="subcellular location">
    <subcellularLocation>
        <location evidence="1">Periplasm</location>
    </subcellularLocation>
</comment>
<dbReference type="GO" id="GO:0019417">
    <property type="term" value="P:sulfur oxidation"/>
    <property type="evidence" value="ECO:0007669"/>
    <property type="project" value="InterPro"/>
</dbReference>
<evidence type="ECO:0000256" key="14">
    <source>
        <dbReference type="ARBA" id="ARBA00048423"/>
    </source>
</evidence>
<dbReference type="GO" id="GO:0009055">
    <property type="term" value="F:electron transfer activity"/>
    <property type="evidence" value="ECO:0007669"/>
    <property type="project" value="InterPro"/>
</dbReference>
<name>A0A1W1D8N0_9ZZZZ</name>
<sequence>MKKLITAVVSLGLMVGATSAIADMESDRKAFVGHFKSILPNVEFADFTNGVYAVDEGSREQFEEILDGIPPYEEALEKGAEEFLKFGLNKCASLADPAAARLKHPYFDEASQQVVTLEGTIKKCYNQQTGKKLGSSKGKIARISAWISDQAAGEKINVIVESAGAKAAYAKGKATFYAKRGQFNMSCADCHVYSAGKKARADILSPALGHTTHVPMYRAKWAGLGTLHRRYGGCYKNMRAKPLKAQTETYRNMEFFHQAMSNGLEITDARYRK</sequence>
<gene>
    <name evidence="16" type="ORF">MNB_SUP05-4-441</name>
</gene>
<evidence type="ECO:0000256" key="13">
    <source>
        <dbReference type="ARBA" id="ARBA00048077"/>
    </source>
</evidence>